<keyword evidence="4 12" id="KW-0328">Glycosyltransferase</keyword>
<keyword evidence="6 12" id="KW-0812">Transmembrane</keyword>
<keyword evidence="16" id="KW-1185">Reference proteome</keyword>
<comment type="subcellular location">
    <subcellularLocation>
        <location evidence="1 12">Golgi apparatus</location>
        <location evidence="1 12">Golgi stack membrane</location>
        <topology evidence="1 12">Single-pass type II membrane protein</topology>
    </subcellularLocation>
</comment>
<evidence type="ECO:0000256" key="11">
    <source>
        <dbReference type="ARBA" id="ARBA00023180"/>
    </source>
</evidence>
<dbReference type="PANTHER" id="PTHR48438">
    <property type="entry name" value="ALPHA-(1,3)-FUCOSYLTRANSFERASE C-RELATED"/>
    <property type="match status" value="1"/>
</dbReference>
<gene>
    <name evidence="15" type="primary">FucTA</name>
    <name evidence="15" type="ORF">T12_5945</name>
</gene>
<dbReference type="Pfam" id="PF00852">
    <property type="entry name" value="Glyco_transf_10"/>
    <property type="match status" value="1"/>
</dbReference>
<evidence type="ECO:0000256" key="6">
    <source>
        <dbReference type="ARBA" id="ARBA00022692"/>
    </source>
</evidence>
<dbReference type="STRING" id="990121.A0A0V1A627"/>
<evidence type="ECO:0000256" key="9">
    <source>
        <dbReference type="ARBA" id="ARBA00023034"/>
    </source>
</evidence>
<dbReference type="FunFam" id="3.40.50.11660:FF:000004">
    <property type="entry name" value="Glycoprotein 3-alpha-L-fucosyltransferase A"/>
    <property type="match status" value="1"/>
</dbReference>
<dbReference type="InterPro" id="IPR038577">
    <property type="entry name" value="GT10-like_C_sf"/>
</dbReference>
<proteinExistence type="inferred from homology"/>
<evidence type="ECO:0000256" key="2">
    <source>
        <dbReference type="ARBA" id="ARBA00004922"/>
    </source>
</evidence>
<evidence type="ECO:0000256" key="1">
    <source>
        <dbReference type="ARBA" id="ARBA00004447"/>
    </source>
</evidence>
<evidence type="ECO:0000256" key="4">
    <source>
        <dbReference type="ARBA" id="ARBA00022676"/>
    </source>
</evidence>
<dbReference type="GO" id="GO:0008417">
    <property type="term" value="F:fucosyltransferase activity"/>
    <property type="evidence" value="ECO:0007669"/>
    <property type="project" value="InterPro"/>
</dbReference>
<dbReference type="Gene3D" id="3.40.50.11660">
    <property type="entry name" value="Glycosyl transferase family 10, C-terminal domain"/>
    <property type="match status" value="1"/>
</dbReference>
<dbReference type="OrthoDB" id="427096at2759"/>
<dbReference type="UniPathway" id="UPA00378"/>
<dbReference type="InterPro" id="IPR001503">
    <property type="entry name" value="Glyco_trans_10"/>
</dbReference>
<protein>
    <recommendedName>
        <fullName evidence="12">Fucosyltransferase</fullName>
        <ecNumber evidence="12">2.4.1.-</ecNumber>
    </recommendedName>
</protein>
<keyword evidence="5 12" id="KW-0808">Transferase</keyword>
<evidence type="ECO:0000313" key="16">
    <source>
        <dbReference type="Proteomes" id="UP000054783"/>
    </source>
</evidence>
<comment type="caution">
    <text evidence="15">The sequence shown here is derived from an EMBL/GenBank/DDBJ whole genome shotgun (WGS) entry which is preliminary data.</text>
</comment>
<keyword evidence="7" id="KW-0735">Signal-anchor</keyword>
<feature type="domain" description="Fucosyltransferase C-terminal" evidence="13">
    <location>
        <begin position="217"/>
        <end position="389"/>
    </location>
</feature>
<dbReference type="PANTHER" id="PTHR48438:SF1">
    <property type="entry name" value="ALPHA-(1,3)-FUCOSYLTRANSFERASE C-RELATED"/>
    <property type="match status" value="1"/>
</dbReference>
<evidence type="ECO:0000256" key="10">
    <source>
        <dbReference type="ARBA" id="ARBA00023136"/>
    </source>
</evidence>
<feature type="domain" description="Fucosyltransferase N-terminal" evidence="14">
    <location>
        <begin position="122"/>
        <end position="202"/>
    </location>
</feature>
<evidence type="ECO:0000259" key="13">
    <source>
        <dbReference type="Pfam" id="PF00852"/>
    </source>
</evidence>
<comment type="pathway">
    <text evidence="2">Protein modification; protein glycosylation.</text>
</comment>
<sequence>MFITSKMKIMFWKKLPVILTAACIYCLLVVTWDTVKYASQNTVKELQMKLIEMKLKFGIFPRERVYETDTPHLWPEELPNNDRIIEQIKFIPPVILNKTILVSLFEGYKGWDLPNQKAMDNLFTNCPVNNCKAVPDYSAVNEADAVLFRRMVPQLTSSHHHQIWIFYSLESPPHSINLESLNGLVNWTATYRLDSDIVAPYGKFEKAEVSILPVDTSRKTKMVAWFVSNCYTSSKRELYVKQLKEYISVDVYGACSNKRCKKFSSDCENMLDNDYRFYLSFENSLCKDYITEKYFHNAMEHYIIPVVMGASKAEYEKVSPPHSFIHVDDFRSPKELAIYLKKVAQNNTLYNSYFEWKSHYRLINTYFWCRLCSLLNYPKRKVYNDLQNWWAPVCH</sequence>
<evidence type="ECO:0000259" key="14">
    <source>
        <dbReference type="Pfam" id="PF17039"/>
    </source>
</evidence>
<organism evidence="15 16">
    <name type="scientific">Trichinella patagoniensis</name>
    <dbReference type="NCBI Taxonomy" id="990121"/>
    <lineage>
        <taxon>Eukaryota</taxon>
        <taxon>Metazoa</taxon>
        <taxon>Ecdysozoa</taxon>
        <taxon>Nematoda</taxon>
        <taxon>Enoplea</taxon>
        <taxon>Dorylaimia</taxon>
        <taxon>Trichinellida</taxon>
        <taxon>Trichinellidae</taxon>
        <taxon>Trichinella</taxon>
    </lineage>
</organism>
<dbReference type="InterPro" id="IPR031481">
    <property type="entry name" value="Glyco_tran_10_N"/>
</dbReference>
<evidence type="ECO:0000256" key="8">
    <source>
        <dbReference type="ARBA" id="ARBA00022989"/>
    </source>
</evidence>
<accession>A0A0V1A627</accession>
<dbReference type="EMBL" id="JYDQ01000026">
    <property type="protein sequence ID" value="KRY20319.1"/>
    <property type="molecule type" value="Genomic_DNA"/>
</dbReference>
<evidence type="ECO:0000256" key="7">
    <source>
        <dbReference type="ARBA" id="ARBA00022968"/>
    </source>
</evidence>
<dbReference type="EC" id="2.4.1.-" evidence="12"/>
<keyword evidence="10" id="KW-0472">Membrane</keyword>
<evidence type="ECO:0000256" key="5">
    <source>
        <dbReference type="ARBA" id="ARBA00022679"/>
    </source>
</evidence>
<evidence type="ECO:0000256" key="12">
    <source>
        <dbReference type="RuleBase" id="RU003832"/>
    </source>
</evidence>
<dbReference type="SUPFAM" id="SSF53756">
    <property type="entry name" value="UDP-Glycosyltransferase/glycogen phosphorylase"/>
    <property type="match status" value="1"/>
</dbReference>
<evidence type="ECO:0000256" key="3">
    <source>
        <dbReference type="ARBA" id="ARBA00008919"/>
    </source>
</evidence>
<dbReference type="InterPro" id="IPR055270">
    <property type="entry name" value="Glyco_tran_10_C"/>
</dbReference>
<evidence type="ECO:0000313" key="15">
    <source>
        <dbReference type="EMBL" id="KRY20319.1"/>
    </source>
</evidence>
<name>A0A0V1A627_9BILA</name>
<dbReference type="GO" id="GO:0032580">
    <property type="term" value="C:Golgi cisterna membrane"/>
    <property type="evidence" value="ECO:0007669"/>
    <property type="project" value="UniProtKB-SubCell"/>
</dbReference>
<keyword evidence="9 12" id="KW-0333">Golgi apparatus</keyword>
<reference evidence="15 16" key="1">
    <citation type="submission" date="2015-01" db="EMBL/GenBank/DDBJ databases">
        <title>Evolution of Trichinella species and genotypes.</title>
        <authorList>
            <person name="Korhonen P.K."/>
            <person name="Edoardo P."/>
            <person name="Giuseppe L.R."/>
            <person name="Gasser R.B."/>
        </authorList>
    </citation>
    <scope>NUCLEOTIDE SEQUENCE [LARGE SCALE GENOMIC DNA]</scope>
    <source>
        <strain evidence="15">ISS2496</strain>
    </source>
</reference>
<keyword evidence="11" id="KW-0325">Glycoprotein</keyword>
<keyword evidence="8" id="KW-1133">Transmembrane helix</keyword>
<comment type="similarity">
    <text evidence="3 12">Belongs to the glycosyltransferase 10 family.</text>
</comment>
<dbReference type="AlphaFoldDB" id="A0A0V1A627"/>
<dbReference type="Proteomes" id="UP000054783">
    <property type="component" value="Unassembled WGS sequence"/>
</dbReference>
<dbReference type="Pfam" id="PF17039">
    <property type="entry name" value="Glyco_tran_10_N"/>
    <property type="match status" value="1"/>
</dbReference>